<dbReference type="Proteomes" id="UP000430079">
    <property type="component" value="Unassembled WGS sequence"/>
</dbReference>
<sequence length="247" mass="27561">MNNALRDAMTQAGVRPRQPARRVGVECKTVERWLSNPERSPRETTREDVGRELGVDPVTLWPKSVVASRVKTGHDREIVAAYPFRSAAPTSLWASLVDGASQNLTFAGYTNYFLWQQHPRLGARLASKAKLGARIRFLVGDPESEVTTKREEVEGVPLTVSTRIKITLDALTKMGPCDGVEARFSDQHIALSVFMFDDQMLVTPHIASLLGDESPMLHLRRLEDDGLYDRFAGHVAALWEEGRPVEL</sequence>
<dbReference type="AlphaFoldDB" id="A0A640SR35"/>
<protein>
    <submittedName>
        <fullName evidence="2">Transcriptional regulator</fullName>
    </submittedName>
</protein>
<evidence type="ECO:0000256" key="1">
    <source>
        <dbReference type="SAM" id="MobiDB-lite"/>
    </source>
</evidence>
<gene>
    <name evidence="2" type="ORF">Sgleb_15370</name>
</gene>
<keyword evidence="3" id="KW-1185">Reference proteome</keyword>
<organism evidence="2 3">
    <name type="scientific">Streptomyces glebosus</name>
    <dbReference type="NCBI Taxonomy" id="249580"/>
    <lineage>
        <taxon>Bacteria</taxon>
        <taxon>Bacillati</taxon>
        <taxon>Actinomycetota</taxon>
        <taxon>Actinomycetes</taxon>
        <taxon>Kitasatosporales</taxon>
        <taxon>Streptomycetaceae</taxon>
        <taxon>Streptomyces</taxon>
    </lineage>
</organism>
<name>A0A640SR35_9ACTN</name>
<evidence type="ECO:0000313" key="3">
    <source>
        <dbReference type="Proteomes" id="UP000430079"/>
    </source>
</evidence>
<proteinExistence type="predicted"/>
<accession>A0A640SR35</accession>
<evidence type="ECO:0000313" key="2">
    <source>
        <dbReference type="EMBL" id="GFE13490.1"/>
    </source>
</evidence>
<reference evidence="2 3" key="1">
    <citation type="submission" date="2019-12" db="EMBL/GenBank/DDBJ databases">
        <title>Whole genome shotgun sequence of Streptomyces hygroscopicus subsp. glebosus NBRC 13786.</title>
        <authorList>
            <person name="Ichikawa N."/>
            <person name="Kimura A."/>
            <person name="Kitahashi Y."/>
            <person name="Komaki H."/>
            <person name="Tamura T."/>
        </authorList>
    </citation>
    <scope>NUCLEOTIDE SEQUENCE [LARGE SCALE GENOMIC DNA]</scope>
    <source>
        <strain evidence="2 3">NBRC 13786</strain>
    </source>
</reference>
<dbReference type="EMBL" id="BLIO01000001">
    <property type="protein sequence ID" value="GFE13490.1"/>
    <property type="molecule type" value="Genomic_DNA"/>
</dbReference>
<comment type="caution">
    <text evidence="2">The sequence shown here is derived from an EMBL/GenBank/DDBJ whole genome shotgun (WGS) entry which is preliminary data.</text>
</comment>
<feature type="region of interest" description="Disordered" evidence="1">
    <location>
        <begin position="1"/>
        <end position="21"/>
    </location>
</feature>